<organism evidence="2 3">
    <name type="scientific">Actinocrinis puniceicyclus</name>
    <dbReference type="NCBI Taxonomy" id="977794"/>
    <lineage>
        <taxon>Bacteria</taxon>
        <taxon>Bacillati</taxon>
        <taxon>Actinomycetota</taxon>
        <taxon>Actinomycetes</taxon>
        <taxon>Catenulisporales</taxon>
        <taxon>Actinospicaceae</taxon>
        <taxon>Actinocrinis</taxon>
    </lineage>
</organism>
<dbReference type="InterPro" id="IPR006905">
    <property type="entry name" value="Flavin_halogenase"/>
</dbReference>
<evidence type="ECO:0000256" key="1">
    <source>
        <dbReference type="ARBA" id="ARBA00038396"/>
    </source>
</evidence>
<feature type="non-terminal residue" evidence="2">
    <location>
        <position position="1"/>
    </location>
</feature>
<reference evidence="2" key="1">
    <citation type="submission" date="2021-04" db="EMBL/GenBank/DDBJ databases">
        <title>Genome based classification of Actinospica acidithermotolerans sp. nov., an actinobacterium isolated from an Indonesian hot spring.</title>
        <authorList>
            <person name="Kusuma A.B."/>
            <person name="Putra K.E."/>
            <person name="Nafisah S."/>
            <person name="Loh J."/>
            <person name="Nouioui I."/>
            <person name="Goodfellow M."/>
        </authorList>
    </citation>
    <scope>NUCLEOTIDE SEQUENCE</scope>
    <source>
        <strain evidence="2">DSM 45618</strain>
    </source>
</reference>
<accession>A0A8J8BFR7</accession>
<dbReference type="PRINTS" id="PR00420">
    <property type="entry name" value="RNGMNOXGNASE"/>
</dbReference>
<proteinExistence type="inferred from homology"/>
<comment type="caution">
    <text evidence="2">The sequence shown here is derived from an EMBL/GenBank/DDBJ whole genome shotgun (WGS) entry which is preliminary data.</text>
</comment>
<dbReference type="Proteomes" id="UP000677913">
    <property type="component" value="Unassembled WGS sequence"/>
</dbReference>
<dbReference type="Gene3D" id="3.30.9.100">
    <property type="match status" value="1"/>
</dbReference>
<dbReference type="EMBL" id="JAGSXH010000231">
    <property type="protein sequence ID" value="MBS2966940.1"/>
    <property type="molecule type" value="Genomic_DNA"/>
</dbReference>
<keyword evidence="3" id="KW-1185">Reference proteome</keyword>
<dbReference type="RefSeq" id="WP_211472490.1">
    <property type="nucleotide sequence ID" value="NZ_JAGSXH010000231.1"/>
</dbReference>
<dbReference type="SUPFAM" id="SSF51905">
    <property type="entry name" value="FAD/NAD(P)-binding domain"/>
    <property type="match status" value="1"/>
</dbReference>
<evidence type="ECO:0000313" key="3">
    <source>
        <dbReference type="Proteomes" id="UP000677913"/>
    </source>
</evidence>
<dbReference type="Pfam" id="PF04820">
    <property type="entry name" value="Trp_halogenase"/>
    <property type="match status" value="2"/>
</dbReference>
<dbReference type="Gene3D" id="3.50.50.60">
    <property type="entry name" value="FAD/NAD(P)-binding domain"/>
    <property type="match status" value="1"/>
</dbReference>
<evidence type="ECO:0000313" key="2">
    <source>
        <dbReference type="EMBL" id="MBS2966940.1"/>
    </source>
</evidence>
<dbReference type="PANTHER" id="PTHR43747:SF1">
    <property type="entry name" value="SLR1998 PROTEIN"/>
    <property type="match status" value="1"/>
</dbReference>
<gene>
    <name evidence="2" type="ORF">KGA66_28155</name>
</gene>
<dbReference type="GO" id="GO:0004497">
    <property type="term" value="F:monooxygenase activity"/>
    <property type="evidence" value="ECO:0007669"/>
    <property type="project" value="InterPro"/>
</dbReference>
<dbReference type="InterPro" id="IPR050816">
    <property type="entry name" value="Flavin-dep_Halogenase_NPB"/>
</dbReference>
<comment type="similarity">
    <text evidence="1">Belongs to the flavin-dependent halogenase family. Bacterial tryptophan halogenase subfamily.</text>
</comment>
<dbReference type="InterPro" id="IPR036188">
    <property type="entry name" value="FAD/NAD-bd_sf"/>
</dbReference>
<dbReference type="AlphaFoldDB" id="A0A8J8BFR7"/>
<protein>
    <submittedName>
        <fullName evidence="2">Tryptophan 7-halogenase</fullName>
    </submittedName>
</protein>
<sequence>PGVFVMTNDYDVIVIGGGPAGSTAAGLLAKHGRSVLVLEREKFPRYHVGESLVPGVVAVLEELGVRELIENGQFIRKYGTTLRWGAERDLWTIHFGEVGPCEYAYEVKRAEFDNVLLGHARGLGATVLEEANVTEALFEADRCVGVRYRIGRQGALTEARARYVIDASGQSKLLAHRENLISWHEDLRNIAVWTYFQGGEYFPGKDRGNILTEYHGNGWVWVIPFADGTRSVGFVGPNDLFTASGLTPEQYFERNLESTGEAKRLLTGATRVADYRVTKDWSYAATRFAGPGYLMVGDAAAFVDPLFSTGVMLALKSASVAAATVGAILDDPQRESDYQKAYEHSYRDFFETVVSFVRYFYDARRQRVDYWTRAQELIDPVQELEERADFIRLISGLGGGLEVMQIPDAVQEVTGVPVAGA</sequence>
<name>A0A8J8BFR7_9ACTN</name>
<dbReference type="PANTHER" id="PTHR43747">
    <property type="entry name" value="FAD-BINDING PROTEIN"/>
    <property type="match status" value="1"/>
</dbReference>